<evidence type="ECO:0000256" key="1">
    <source>
        <dbReference type="SAM" id="MobiDB-lite"/>
    </source>
</evidence>
<feature type="compositionally biased region" description="Polar residues" evidence="1">
    <location>
        <begin position="1"/>
        <end position="14"/>
    </location>
</feature>
<evidence type="ECO:0000313" key="2">
    <source>
        <dbReference type="EMBL" id="GFT91214.1"/>
    </source>
</evidence>
<dbReference type="AlphaFoldDB" id="A0A8X6PYQ3"/>
<proteinExistence type="predicted"/>
<dbReference type="Proteomes" id="UP000887013">
    <property type="component" value="Unassembled WGS sequence"/>
</dbReference>
<keyword evidence="3" id="KW-1185">Reference proteome</keyword>
<organism evidence="2 3">
    <name type="scientific">Nephila pilipes</name>
    <name type="common">Giant wood spider</name>
    <name type="synonym">Nephila maculata</name>
    <dbReference type="NCBI Taxonomy" id="299642"/>
    <lineage>
        <taxon>Eukaryota</taxon>
        <taxon>Metazoa</taxon>
        <taxon>Ecdysozoa</taxon>
        <taxon>Arthropoda</taxon>
        <taxon>Chelicerata</taxon>
        <taxon>Arachnida</taxon>
        <taxon>Araneae</taxon>
        <taxon>Araneomorphae</taxon>
        <taxon>Entelegynae</taxon>
        <taxon>Araneoidea</taxon>
        <taxon>Nephilidae</taxon>
        <taxon>Nephila</taxon>
    </lineage>
</organism>
<comment type="caution">
    <text evidence="2">The sequence shown here is derived from an EMBL/GenBank/DDBJ whole genome shotgun (WGS) entry which is preliminary data.</text>
</comment>
<dbReference type="EMBL" id="BMAW01120864">
    <property type="protein sequence ID" value="GFT91214.1"/>
    <property type="molecule type" value="Genomic_DNA"/>
</dbReference>
<feature type="region of interest" description="Disordered" evidence="1">
    <location>
        <begin position="1"/>
        <end position="26"/>
    </location>
</feature>
<protein>
    <submittedName>
        <fullName evidence="2">Uncharacterized protein</fullName>
    </submittedName>
</protein>
<gene>
    <name evidence="2" type="ORF">NPIL_409951</name>
</gene>
<evidence type="ECO:0000313" key="3">
    <source>
        <dbReference type="Proteomes" id="UP000887013"/>
    </source>
</evidence>
<reference evidence="2" key="1">
    <citation type="submission" date="2020-08" db="EMBL/GenBank/DDBJ databases">
        <title>Multicomponent nature underlies the extraordinary mechanical properties of spider dragline silk.</title>
        <authorList>
            <person name="Kono N."/>
            <person name="Nakamura H."/>
            <person name="Mori M."/>
            <person name="Yoshida Y."/>
            <person name="Ohtoshi R."/>
            <person name="Malay A.D."/>
            <person name="Moran D.A.P."/>
            <person name="Tomita M."/>
            <person name="Numata K."/>
            <person name="Arakawa K."/>
        </authorList>
    </citation>
    <scope>NUCLEOTIDE SEQUENCE</scope>
</reference>
<accession>A0A8X6PYQ3</accession>
<sequence length="125" mass="14495">MDEPRISSSSSFWNAENVDRSPDEDLEEQSNLRSWKKRKFTSVIPIFSLNSRVIESFYIAWVHLPVDATGLHLWKIADAGKCVENNLSTVDPTQNVKCAMYFYSAMKNKTIFMIFIGNRYVIYMV</sequence>
<name>A0A8X6PYQ3_NEPPI</name>